<keyword evidence="1" id="KW-0560">Oxidoreductase</keyword>
<name>A0AAN0Y2A8_VIBNA</name>
<dbReference type="Proteomes" id="UP000092741">
    <property type="component" value="Chromosome 1"/>
</dbReference>
<evidence type="ECO:0000313" key="4">
    <source>
        <dbReference type="Proteomes" id="UP000092741"/>
    </source>
</evidence>
<evidence type="ECO:0000256" key="1">
    <source>
        <dbReference type="ARBA" id="ARBA00023002"/>
    </source>
</evidence>
<dbReference type="Gene3D" id="3.50.50.60">
    <property type="entry name" value="FAD/NAD(P)-binding domain"/>
    <property type="match status" value="1"/>
</dbReference>
<dbReference type="PANTHER" id="PTHR43476">
    <property type="entry name" value="3-(3-HYDROXY-PHENYL)PROPIONATE/3-HYDROXYCINNAMIC ACID HYDROXYLASE"/>
    <property type="match status" value="1"/>
</dbReference>
<dbReference type="InterPro" id="IPR036188">
    <property type="entry name" value="FAD/NAD-bd_sf"/>
</dbReference>
<evidence type="ECO:0000313" key="3">
    <source>
        <dbReference type="EMBL" id="ANQ12536.1"/>
    </source>
</evidence>
<sequence length="542" mass="60816">MIIGAGPVGLMIANYLGAQGINVTVIEQLPTLIDYPRAIGIDDESLRTFQAVGLASEVVPYTTPYHAMRFLTPKGRCFADIQPNTNEFGWSRRNAFIQPKADRALYEGLDRFSNVKVLFSRELVNFGQDNEQTWANFTNEKGEEERISAKYMIACDGGNSFVRRNLNISFDGETAPNQWIVMDLENDPIGTPNIYLCCDAERPYVSAALPQGIRRFEFMVMPGETEEELSKPENMDRLLSKVLPSTENIKFIRQRVYTHNARLAGKFREGRILLAGDAAHIMPVWQGQGYNSGMRDANNLAWKLSLVVKGLADPSLLDTYQQERRDHAKAMIDLSVLAGKVLAPPKKWQATLRDGVSWLLNYVPPVKRYFVEMRFKPMPKYHQGVLVEPKPALKDSPVGKLFIQPMVRVGNEISKLDDVISQNFAVIAWGTDPMQGLSEAEIQHWQQLGTKFIQVIPSVQLKSQIQTHPDVLCVGDETHALKDWFGRYPASVAIIRPDRFVASIAIPQSINTICQQVRKALSATTKHSDAAPKVESNDKKVA</sequence>
<dbReference type="GO" id="GO:0019622">
    <property type="term" value="P:3-(3-hydroxy)phenylpropionate catabolic process"/>
    <property type="evidence" value="ECO:0007669"/>
    <property type="project" value="TreeGrafter"/>
</dbReference>
<dbReference type="KEGG" id="vna:PN96_06275"/>
<organism evidence="3 4">
    <name type="scientific">Vibrio natriegens NBRC 15636 = ATCC 14048 = DSM 759</name>
    <dbReference type="NCBI Taxonomy" id="1219067"/>
    <lineage>
        <taxon>Bacteria</taxon>
        <taxon>Pseudomonadati</taxon>
        <taxon>Pseudomonadota</taxon>
        <taxon>Gammaproteobacteria</taxon>
        <taxon>Vibrionales</taxon>
        <taxon>Vibrionaceae</taxon>
        <taxon>Vibrio</taxon>
    </lineage>
</organism>
<dbReference type="NCBIfam" id="NF004831">
    <property type="entry name" value="PRK06183.1-5"/>
    <property type="match status" value="1"/>
</dbReference>
<dbReference type="GO" id="GO:0008688">
    <property type="term" value="F:3-(3-hydroxyphenyl)propionate hydroxylase activity"/>
    <property type="evidence" value="ECO:0007669"/>
    <property type="project" value="TreeGrafter"/>
</dbReference>
<reference evidence="3 4" key="1">
    <citation type="submission" date="2016-07" db="EMBL/GenBank/DDBJ databases">
        <title>Developing Vibrio natriegens as a novel, fast-growing host for biotechnology.</title>
        <authorList>
            <person name="Weinstock M.T."/>
            <person name="Hesek E.D."/>
            <person name="Wilson C.M."/>
            <person name="Gibson D.G."/>
        </authorList>
    </citation>
    <scope>NUCLEOTIDE SEQUENCE [LARGE SCALE GENOMIC DNA]</scope>
    <source>
        <strain evidence="3 4">ATCC 14048</strain>
    </source>
</reference>
<dbReference type="InterPro" id="IPR002938">
    <property type="entry name" value="FAD-bd"/>
</dbReference>
<feature type="domain" description="FAD-binding" evidence="2">
    <location>
        <begin position="1"/>
        <end position="334"/>
    </location>
</feature>
<dbReference type="SUPFAM" id="SSF51905">
    <property type="entry name" value="FAD/NAD(P)-binding domain"/>
    <property type="match status" value="1"/>
</dbReference>
<dbReference type="Gene3D" id="3.30.70.2450">
    <property type="match status" value="1"/>
</dbReference>
<keyword evidence="4" id="KW-1185">Reference proteome</keyword>
<dbReference type="EMBL" id="CP016345">
    <property type="protein sequence ID" value="ANQ12536.1"/>
    <property type="molecule type" value="Genomic_DNA"/>
</dbReference>
<protein>
    <submittedName>
        <fullName evidence="3">3-(3-hydroxyphenyl)propionate hydroxylase</fullName>
    </submittedName>
</protein>
<accession>A0AAN0Y2A8</accession>
<dbReference type="PANTHER" id="PTHR43476:SF3">
    <property type="entry name" value="FAD-BINDING MONOOXYGENASE"/>
    <property type="match status" value="1"/>
</dbReference>
<dbReference type="AlphaFoldDB" id="A0AAN0Y2A8"/>
<dbReference type="InterPro" id="IPR050631">
    <property type="entry name" value="PheA/TfdB_FAD_monoxygenase"/>
</dbReference>
<evidence type="ECO:0000259" key="2">
    <source>
        <dbReference type="Pfam" id="PF01494"/>
    </source>
</evidence>
<gene>
    <name evidence="3" type="primary">mhpA</name>
    <name evidence="3" type="ORF">BA890_07075</name>
</gene>
<proteinExistence type="predicted"/>
<dbReference type="PRINTS" id="PR00420">
    <property type="entry name" value="RNGMNOXGNASE"/>
</dbReference>
<dbReference type="NCBIfam" id="NF004829">
    <property type="entry name" value="PRK06183.1-3"/>
    <property type="match status" value="1"/>
</dbReference>
<dbReference type="GO" id="GO:0071949">
    <property type="term" value="F:FAD binding"/>
    <property type="evidence" value="ECO:0007669"/>
    <property type="project" value="InterPro"/>
</dbReference>
<dbReference type="Pfam" id="PF01494">
    <property type="entry name" value="FAD_binding_3"/>
    <property type="match status" value="1"/>
</dbReference>